<gene>
    <name evidence="2" type="ORF">HNR31_002195</name>
</gene>
<keyword evidence="3" id="KW-1185">Reference proteome</keyword>
<dbReference type="AlphaFoldDB" id="A0A7V9Z7C5"/>
<feature type="transmembrane region" description="Helical" evidence="1">
    <location>
        <begin position="21"/>
        <end position="41"/>
    </location>
</feature>
<dbReference type="Proteomes" id="UP000523087">
    <property type="component" value="Unassembled WGS sequence"/>
</dbReference>
<keyword evidence="1" id="KW-0812">Transmembrane</keyword>
<protein>
    <submittedName>
        <fullName evidence="2">Uncharacterized protein</fullName>
    </submittedName>
</protein>
<proteinExistence type="predicted"/>
<feature type="transmembrane region" description="Helical" evidence="1">
    <location>
        <begin position="61"/>
        <end position="79"/>
    </location>
</feature>
<accession>A0A7V9Z7C5</accession>
<reference evidence="2 3" key="1">
    <citation type="submission" date="2020-07" db="EMBL/GenBank/DDBJ databases">
        <title>Genomic Encyclopedia of Type Strains, Phase IV (KMG-IV): sequencing the most valuable type-strain genomes for metagenomic binning, comparative biology and taxonomic classification.</title>
        <authorList>
            <person name="Goeker M."/>
        </authorList>
    </citation>
    <scope>NUCLEOTIDE SEQUENCE [LARGE SCALE GENOMIC DNA]</scope>
    <source>
        <strain evidence="2 3">DSM 15730</strain>
    </source>
</reference>
<organism evidence="2 3">
    <name type="scientific">Thermaerobacillus caldiproteolyticus</name>
    <dbReference type="NCBI Taxonomy" id="247480"/>
    <lineage>
        <taxon>Bacteria</taxon>
        <taxon>Bacillati</taxon>
        <taxon>Bacillota</taxon>
        <taxon>Bacilli</taxon>
        <taxon>Bacillales</taxon>
        <taxon>Anoxybacillaceae</taxon>
        <taxon>Thermaerobacillus</taxon>
    </lineage>
</organism>
<keyword evidence="1" id="KW-1133">Transmembrane helix</keyword>
<sequence>MQWTHLTYSFPRGHAINSTAFFLFFTNAPAIRGIGVCVSFGNAGFSEYEPCLFGAFYPADAIAGMIGGILLGTGYIVGLKRGFDKTTIILLKESTSRIANMFDKRYWIAV</sequence>
<name>A0A7V9Z7C5_9BACL</name>
<dbReference type="EMBL" id="JACDUT010000006">
    <property type="protein sequence ID" value="MBA2875407.1"/>
    <property type="molecule type" value="Genomic_DNA"/>
</dbReference>
<evidence type="ECO:0000313" key="3">
    <source>
        <dbReference type="Proteomes" id="UP000523087"/>
    </source>
</evidence>
<evidence type="ECO:0000313" key="2">
    <source>
        <dbReference type="EMBL" id="MBA2875407.1"/>
    </source>
</evidence>
<dbReference type="RefSeq" id="WP_181556228.1">
    <property type="nucleotide sequence ID" value="NZ_JAEILW010000024.1"/>
</dbReference>
<comment type="caution">
    <text evidence="2">The sequence shown here is derived from an EMBL/GenBank/DDBJ whole genome shotgun (WGS) entry which is preliminary data.</text>
</comment>
<keyword evidence="1" id="KW-0472">Membrane</keyword>
<evidence type="ECO:0000256" key="1">
    <source>
        <dbReference type="SAM" id="Phobius"/>
    </source>
</evidence>